<reference evidence="5 6" key="1">
    <citation type="journal article" date="2014" name="Genome Announc.">
        <title>Draft Genome Sequence of Lutibaculum baratangense Strain AMV1T, Isolated from a Mud Volcano in Andamans, India.</title>
        <authorList>
            <person name="Singh A."/>
            <person name="Sreenivas A."/>
            <person name="Sathyanarayana Reddy G."/>
            <person name="Pinnaka A.K."/>
            <person name="Shivaji S."/>
        </authorList>
    </citation>
    <scope>NUCLEOTIDE SEQUENCE [LARGE SCALE GENOMIC DNA]</scope>
    <source>
        <strain evidence="5 6">AMV1</strain>
    </source>
</reference>
<evidence type="ECO:0000259" key="4">
    <source>
        <dbReference type="Pfam" id="PF00535"/>
    </source>
</evidence>
<keyword evidence="3 5" id="KW-0808">Transferase</keyword>
<dbReference type="SUPFAM" id="SSF53448">
    <property type="entry name" value="Nucleotide-diphospho-sugar transferases"/>
    <property type="match status" value="1"/>
</dbReference>
<comment type="similarity">
    <text evidence="1">Belongs to the glycosyltransferase 2 family.</text>
</comment>
<gene>
    <name evidence="5" type="ORF">N177_3134</name>
</gene>
<proteinExistence type="inferred from homology"/>
<keyword evidence="6" id="KW-1185">Reference proteome</keyword>
<dbReference type="GO" id="GO:0016757">
    <property type="term" value="F:glycosyltransferase activity"/>
    <property type="evidence" value="ECO:0007669"/>
    <property type="project" value="UniProtKB-KW"/>
</dbReference>
<dbReference type="Gene3D" id="3.90.550.10">
    <property type="entry name" value="Spore Coat Polysaccharide Biosynthesis Protein SpsA, Chain A"/>
    <property type="match status" value="1"/>
</dbReference>
<sequence>MLISVIIPHFNQEEYLAEGLRTLHEQDGVTAAVEIIVVDNGSRRLPDEICRRWPDVMLASEPTPGPGPARNRGSSLAKGSVLAFIDADCRAHPGWLSAIERAFADPAVEIVGGDVQVAYAVPGEPSFIEPYEAVYSYRNKEHIAAGFSGTGNLAVRRQTLEEVGPFAGIEVAEDREWGLRAGARGHRIHYVPEMIVFHPARENLAALTRKWDRHVAHDYHEFTGKPFGLSLWLLRTVAVALSPILELRTVLTSPRIQGMRPRVLAMACLVCIRLHRARAMLRVALDGGPPQAEKAWKRS</sequence>
<dbReference type="AlphaFoldDB" id="V4RA68"/>
<dbReference type="PATRIC" id="fig|631454.5.peg.3094"/>
<dbReference type="RefSeq" id="WP_023433253.1">
    <property type="nucleotide sequence ID" value="NZ_AWXZ01000039.1"/>
</dbReference>
<dbReference type="PANTHER" id="PTHR43179">
    <property type="entry name" value="RHAMNOSYLTRANSFERASE WBBL"/>
    <property type="match status" value="1"/>
</dbReference>
<dbReference type="Proteomes" id="UP000017819">
    <property type="component" value="Unassembled WGS sequence"/>
</dbReference>
<evidence type="ECO:0000256" key="1">
    <source>
        <dbReference type="ARBA" id="ARBA00006739"/>
    </source>
</evidence>
<feature type="domain" description="Glycosyltransferase 2-like" evidence="4">
    <location>
        <begin position="4"/>
        <end position="141"/>
    </location>
</feature>
<evidence type="ECO:0000256" key="3">
    <source>
        <dbReference type="ARBA" id="ARBA00022679"/>
    </source>
</evidence>
<dbReference type="Pfam" id="PF00535">
    <property type="entry name" value="Glycos_transf_2"/>
    <property type="match status" value="1"/>
</dbReference>
<keyword evidence="2" id="KW-0328">Glycosyltransferase</keyword>
<evidence type="ECO:0000256" key="2">
    <source>
        <dbReference type="ARBA" id="ARBA00022676"/>
    </source>
</evidence>
<name>V4RA68_9HYPH</name>
<dbReference type="PANTHER" id="PTHR43179:SF12">
    <property type="entry name" value="GALACTOFURANOSYLTRANSFERASE GLFT2"/>
    <property type="match status" value="1"/>
</dbReference>
<dbReference type="InterPro" id="IPR029044">
    <property type="entry name" value="Nucleotide-diphossugar_trans"/>
</dbReference>
<dbReference type="InterPro" id="IPR001173">
    <property type="entry name" value="Glyco_trans_2-like"/>
</dbReference>
<evidence type="ECO:0000313" key="6">
    <source>
        <dbReference type="Proteomes" id="UP000017819"/>
    </source>
</evidence>
<organism evidence="5 6">
    <name type="scientific">Lutibaculum baratangense AMV1</name>
    <dbReference type="NCBI Taxonomy" id="631454"/>
    <lineage>
        <taxon>Bacteria</taxon>
        <taxon>Pseudomonadati</taxon>
        <taxon>Pseudomonadota</taxon>
        <taxon>Alphaproteobacteria</taxon>
        <taxon>Hyphomicrobiales</taxon>
        <taxon>Tepidamorphaceae</taxon>
        <taxon>Lutibaculum</taxon>
    </lineage>
</organism>
<dbReference type="eggNOG" id="COG1216">
    <property type="taxonomic scope" value="Bacteria"/>
</dbReference>
<protein>
    <submittedName>
        <fullName evidence="5">Glycosyl transferase, family 2</fullName>
    </submittedName>
</protein>
<comment type="caution">
    <text evidence="5">The sequence shown here is derived from an EMBL/GenBank/DDBJ whole genome shotgun (WGS) entry which is preliminary data.</text>
</comment>
<dbReference type="EMBL" id="AWXZ01000039">
    <property type="protein sequence ID" value="ESR23066.1"/>
    <property type="molecule type" value="Genomic_DNA"/>
</dbReference>
<accession>V4RA68</accession>
<evidence type="ECO:0000313" key="5">
    <source>
        <dbReference type="EMBL" id="ESR23066.1"/>
    </source>
</evidence>
<dbReference type="STRING" id="631454.N177_3134"/>